<dbReference type="InterPro" id="IPR052715">
    <property type="entry name" value="RAYT_transposase"/>
</dbReference>
<keyword evidence="3" id="KW-1185">Reference proteome</keyword>
<dbReference type="PANTHER" id="PTHR36966:SF1">
    <property type="entry name" value="REP-ASSOCIATED TYROSINE TRANSPOSASE"/>
    <property type="match status" value="1"/>
</dbReference>
<evidence type="ECO:0000313" key="2">
    <source>
        <dbReference type="EMBL" id="PWD98317.1"/>
    </source>
</evidence>
<dbReference type="SUPFAM" id="SSF143422">
    <property type="entry name" value="Transposase IS200-like"/>
    <property type="match status" value="1"/>
</dbReference>
<accession>A0A2U2B5H4</accession>
<dbReference type="RefSeq" id="WP_109265527.1">
    <property type="nucleotide sequence ID" value="NZ_QEWP01000016.1"/>
</dbReference>
<dbReference type="InterPro" id="IPR036515">
    <property type="entry name" value="Transposase_17_sf"/>
</dbReference>
<protein>
    <recommendedName>
        <fullName evidence="1">Transposase IS200-like domain-containing protein</fullName>
    </recommendedName>
</protein>
<evidence type="ECO:0000313" key="3">
    <source>
        <dbReference type="Proteomes" id="UP000244956"/>
    </source>
</evidence>
<dbReference type="Gene3D" id="3.30.70.1290">
    <property type="entry name" value="Transposase IS200-like"/>
    <property type="match status" value="1"/>
</dbReference>
<dbReference type="InterPro" id="IPR002686">
    <property type="entry name" value="Transposase_17"/>
</dbReference>
<dbReference type="EMBL" id="QEWP01000016">
    <property type="protein sequence ID" value="PWD98317.1"/>
    <property type="molecule type" value="Genomic_DNA"/>
</dbReference>
<sequence length="204" mass="23389">MNEKYQNKYRIPSARLTNWDYASNAPYFVTICAKNRKHYFGDIAACQMHRSSIGQLVELFWHEIPIHFPFVILDAFIVMPNHIHGIIIIDKNGDNGGNGLNGDTRDTGDTVETPNLGVSTTNPERCNSSAQTDAATQKWKSGTLGVILNQFKRICTINARKTDPDFGWQSRFYDHIIRNDASFNRIRNYILTNPQNWKNDKFYG</sequence>
<name>A0A2U2B5H4_9BACT</name>
<comment type="caution">
    <text evidence="2">The sequence shown here is derived from an EMBL/GenBank/DDBJ whole genome shotgun (WGS) entry which is preliminary data.</text>
</comment>
<reference evidence="2 3" key="1">
    <citation type="submission" date="2018-05" db="EMBL/GenBank/DDBJ databases">
        <title>Marinilabilia rubrum sp. nov., isolated from saltern sediment.</title>
        <authorList>
            <person name="Zhang R."/>
        </authorList>
    </citation>
    <scope>NUCLEOTIDE SEQUENCE [LARGE SCALE GENOMIC DNA]</scope>
    <source>
        <strain evidence="2 3">WTE16</strain>
    </source>
</reference>
<dbReference type="Proteomes" id="UP000244956">
    <property type="component" value="Unassembled WGS sequence"/>
</dbReference>
<dbReference type="GO" id="GO:0043565">
    <property type="term" value="F:sequence-specific DNA binding"/>
    <property type="evidence" value="ECO:0007669"/>
    <property type="project" value="TreeGrafter"/>
</dbReference>
<feature type="domain" description="Transposase IS200-like" evidence="1">
    <location>
        <begin position="22"/>
        <end position="193"/>
    </location>
</feature>
<dbReference type="GO" id="GO:0006313">
    <property type="term" value="P:DNA transposition"/>
    <property type="evidence" value="ECO:0007669"/>
    <property type="project" value="InterPro"/>
</dbReference>
<evidence type="ECO:0000259" key="1">
    <source>
        <dbReference type="SMART" id="SM01321"/>
    </source>
</evidence>
<gene>
    <name evidence="2" type="ORF">DDZ16_16190</name>
</gene>
<dbReference type="OrthoDB" id="9794403at2"/>
<dbReference type="PANTHER" id="PTHR36966">
    <property type="entry name" value="REP-ASSOCIATED TYROSINE TRANSPOSASE"/>
    <property type="match status" value="1"/>
</dbReference>
<dbReference type="SMART" id="SM01321">
    <property type="entry name" value="Y1_Tnp"/>
    <property type="match status" value="1"/>
</dbReference>
<dbReference type="AlphaFoldDB" id="A0A2U2B5H4"/>
<proteinExistence type="predicted"/>
<organism evidence="2 3">
    <name type="scientific">Marinilabilia rubra</name>
    <dbReference type="NCBI Taxonomy" id="2162893"/>
    <lineage>
        <taxon>Bacteria</taxon>
        <taxon>Pseudomonadati</taxon>
        <taxon>Bacteroidota</taxon>
        <taxon>Bacteroidia</taxon>
        <taxon>Marinilabiliales</taxon>
        <taxon>Marinilabiliaceae</taxon>
        <taxon>Marinilabilia</taxon>
    </lineage>
</organism>
<dbReference type="GO" id="GO:0004803">
    <property type="term" value="F:transposase activity"/>
    <property type="evidence" value="ECO:0007669"/>
    <property type="project" value="InterPro"/>
</dbReference>